<dbReference type="InterPro" id="IPR009944">
    <property type="entry name" value="Amastin"/>
</dbReference>
<organism evidence="3 4">
    <name type="scientific">Angomonas deanei</name>
    <dbReference type="NCBI Taxonomy" id="59799"/>
    <lineage>
        <taxon>Eukaryota</taxon>
        <taxon>Discoba</taxon>
        <taxon>Euglenozoa</taxon>
        <taxon>Kinetoplastea</taxon>
        <taxon>Metakinetoplastina</taxon>
        <taxon>Trypanosomatida</taxon>
        <taxon>Trypanosomatidae</taxon>
        <taxon>Strigomonadinae</taxon>
        <taxon>Angomonas</taxon>
    </lineage>
</organism>
<dbReference type="VEuPathDB" id="TriTrypDB:ADEAN_000637300"/>
<feature type="compositionally biased region" description="Polar residues" evidence="1">
    <location>
        <begin position="1"/>
        <end position="11"/>
    </location>
</feature>
<evidence type="ECO:0000256" key="2">
    <source>
        <dbReference type="SAM" id="Phobius"/>
    </source>
</evidence>
<feature type="transmembrane region" description="Helical" evidence="2">
    <location>
        <begin position="377"/>
        <end position="398"/>
    </location>
</feature>
<dbReference type="AlphaFoldDB" id="S9VKH2"/>
<gene>
    <name evidence="3" type="ORF">ADEAN_000637300</name>
</gene>
<feature type="transmembrane region" description="Helical" evidence="2">
    <location>
        <begin position="228"/>
        <end position="249"/>
    </location>
</feature>
<name>S9VKH2_9TRYP</name>
<keyword evidence="2" id="KW-1133">Transmembrane helix</keyword>
<evidence type="ECO:0000256" key="1">
    <source>
        <dbReference type="SAM" id="MobiDB-lite"/>
    </source>
</evidence>
<feature type="transmembrane region" description="Helical" evidence="2">
    <location>
        <begin position="469"/>
        <end position="489"/>
    </location>
</feature>
<feature type="transmembrane region" description="Helical" evidence="2">
    <location>
        <begin position="124"/>
        <end position="142"/>
    </location>
</feature>
<sequence>MSSQKEPSQHQSDTDSNKEEKRSHELEEEEEAPPSIADDVSETPTERYQRSVNQTKGTWFSGFFSGNSYIPHPKKVKEEDLSDDAEHDLLEEETYIVPRGYKYHVADLPPILSQKPVGKYKTGLIVYLVCEIIAFVFLLASSTNIPWYKGKDVTIDDINYKGAKYTLYNQKGGGIVSFIVRDLRFCPREKQFFQTISASTIMATMFTLIALVLTIVRLAGKTSYVWSMIFGFFGFMWALCGNALSISLFHIGRCNEPRLANVARLDAGFALSLIAWILLMVGLLVMTFVTQCNFGPAIRHVRVMDSFYLLLLIMVIALCAIGNVTTIWKRHFGDDKVRVVRVSYWHTEVILADGVNLIYGRAAYRCSAYNKRIKASVSFLILATVFFAIAAFLAIPAFFKRGMRILSLCLSITACVMLLISWVIAVVVKYRKLCENDVGGTVYENYPGVPTGVFNGYTKFEGYGLAEGVVLQIVAWILSLLAIILNFAIPWPAKK</sequence>
<feature type="compositionally biased region" description="Basic and acidic residues" evidence="1">
    <location>
        <begin position="12"/>
        <end position="25"/>
    </location>
</feature>
<accession>S9VKH2</accession>
<dbReference type="PANTHER" id="PTHR33297">
    <property type="entry name" value="AMASTIN-LIKE SURFACE PROTEIN-LIKE PROTEIN-RELATED"/>
    <property type="match status" value="1"/>
</dbReference>
<feature type="transmembrane region" description="Helical" evidence="2">
    <location>
        <begin position="405"/>
        <end position="428"/>
    </location>
</feature>
<evidence type="ECO:0000313" key="3">
    <source>
        <dbReference type="EMBL" id="CAD2218880.1"/>
    </source>
</evidence>
<feature type="transmembrane region" description="Helical" evidence="2">
    <location>
        <begin position="269"/>
        <end position="294"/>
    </location>
</feature>
<reference evidence="3 4" key="1">
    <citation type="submission" date="2020-08" db="EMBL/GenBank/DDBJ databases">
        <authorList>
            <person name="Newling K."/>
            <person name="Davey J."/>
            <person name="Forrester S."/>
        </authorList>
    </citation>
    <scope>NUCLEOTIDE SEQUENCE [LARGE SCALE GENOMIC DNA]</scope>
    <source>
        <strain evidence="4">Crithidia deanei Carvalho (ATCC PRA-265)</strain>
    </source>
</reference>
<dbReference type="Proteomes" id="UP000515908">
    <property type="component" value="Chromosome 12"/>
</dbReference>
<keyword evidence="4" id="KW-1185">Reference proteome</keyword>
<proteinExistence type="predicted"/>
<dbReference type="PANTHER" id="PTHR33297:SF4">
    <property type="entry name" value="AMASTIN"/>
    <property type="match status" value="1"/>
</dbReference>
<evidence type="ECO:0000313" key="4">
    <source>
        <dbReference type="Proteomes" id="UP000515908"/>
    </source>
</evidence>
<feature type="transmembrane region" description="Helical" evidence="2">
    <location>
        <begin position="306"/>
        <end position="328"/>
    </location>
</feature>
<feature type="region of interest" description="Disordered" evidence="1">
    <location>
        <begin position="1"/>
        <end position="51"/>
    </location>
</feature>
<dbReference type="Pfam" id="PF07344">
    <property type="entry name" value="Amastin"/>
    <property type="match status" value="2"/>
</dbReference>
<dbReference type="EMBL" id="LR877156">
    <property type="protein sequence ID" value="CAD2218880.1"/>
    <property type="molecule type" value="Genomic_DNA"/>
</dbReference>
<dbReference type="OrthoDB" id="271020at2759"/>
<feature type="transmembrane region" description="Helical" evidence="2">
    <location>
        <begin position="192"/>
        <end position="216"/>
    </location>
</feature>
<keyword evidence="2" id="KW-0472">Membrane</keyword>
<keyword evidence="2" id="KW-0812">Transmembrane</keyword>
<protein>
    <submittedName>
        <fullName evidence="3">Amastin surface glycoprotein, putative</fullName>
    </submittedName>
</protein>